<dbReference type="Pfam" id="PF00005">
    <property type="entry name" value="ABC_tran"/>
    <property type="match status" value="1"/>
</dbReference>
<keyword evidence="1" id="KW-0813">Transport</keyword>
<reference evidence="6 7" key="1">
    <citation type="submission" date="2020-07" db="EMBL/GenBank/DDBJ databases">
        <title>Halosimplex litoreum sp. nov. and Halosimplex rubrum sp. nov., isolated from different salt environments.</title>
        <authorList>
            <person name="Cui H."/>
        </authorList>
    </citation>
    <scope>NUCLEOTIDE SEQUENCE [LARGE SCALE GENOMIC DNA]</scope>
    <source>
        <strain evidence="6 7">R2</strain>
    </source>
</reference>
<gene>
    <name evidence="6" type="ORF">HZS54_22405</name>
</gene>
<dbReference type="Gene3D" id="3.40.50.300">
    <property type="entry name" value="P-loop containing nucleotide triphosphate hydrolases"/>
    <property type="match status" value="1"/>
</dbReference>
<name>A0A7D5PGQ1_9EURY</name>
<evidence type="ECO:0000256" key="2">
    <source>
        <dbReference type="ARBA" id="ARBA00022741"/>
    </source>
</evidence>
<dbReference type="FunFam" id="3.40.50.300:FF:000032">
    <property type="entry name" value="Export ABC transporter ATP-binding protein"/>
    <property type="match status" value="1"/>
</dbReference>
<dbReference type="GO" id="GO:0098796">
    <property type="term" value="C:membrane protein complex"/>
    <property type="evidence" value="ECO:0007669"/>
    <property type="project" value="UniProtKB-ARBA"/>
</dbReference>
<proteinExistence type="predicted"/>
<dbReference type="Proteomes" id="UP000509346">
    <property type="component" value="Chromosome"/>
</dbReference>
<dbReference type="InterPro" id="IPR027417">
    <property type="entry name" value="P-loop_NTPase"/>
</dbReference>
<dbReference type="CDD" id="cd03255">
    <property type="entry name" value="ABC_MJ0796_LolCDE_FtsE"/>
    <property type="match status" value="1"/>
</dbReference>
<feature type="region of interest" description="Disordered" evidence="4">
    <location>
        <begin position="219"/>
        <end position="261"/>
    </location>
</feature>
<evidence type="ECO:0000259" key="5">
    <source>
        <dbReference type="PROSITE" id="PS50893"/>
    </source>
</evidence>
<dbReference type="GO" id="GO:0005524">
    <property type="term" value="F:ATP binding"/>
    <property type="evidence" value="ECO:0007669"/>
    <property type="project" value="UniProtKB-KW"/>
</dbReference>
<evidence type="ECO:0000256" key="1">
    <source>
        <dbReference type="ARBA" id="ARBA00022448"/>
    </source>
</evidence>
<dbReference type="InterPro" id="IPR015854">
    <property type="entry name" value="ABC_transpr_LolD-like"/>
</dbReference>
<dbReference type="EMBL" id="CP058909">
    <property type="protein sequence ID" value="QLH84219.1"/>
    <property type="molecule type" value="Genomic_DNA"/>
</dbReference>
<accession>A0A7D5PGQ1</accession>
<dbReference type="OrthoDB" id="302885at2157"/>
<dbReference type="PANTHER" id="PTHR24220:SF86">
    <property type="entry name" value="ABC TRANSPORTER ABCH.1"/>
    <property type="match status" value="1"/>
</dbReference>
<evidence type="ECO:0000256" key="3">
    <source>
        <dbReference type="ARBA" id="ARBA00022840"/>
    </source>
</evidence>
<dbReference type="GO" id="GO:0016887">
    <property type="term" value="F:ATP hydrolysis activity"/>
    <property type="evidence" value="ECO:0007669"/>
    <property type="project" value="InterPro"/>
</dbReference>
<evidence type="ECO:0000313" key="6">
    <source>
        <dbReference type="EMBL" id="QLH84219.1"/>
    </source>
</evidence>
<dbReference type="GO" id="GO:0005886">
    <property type="term" value="C:plasma membrane"/>
    <property type="evidence" value="ECO:0007669"/>
    <property type="project" value="TreeGrafter"/>
</dbReference>
<evidence type="ECO:0000313" key="7">
    <source>
        <dbReference type="Proteomes" id="UP000509346"/>
    </source>
</evidence>
<dbReference type="SMART" id="SM00382">
    <property type="entry name" value="AAA"/>
    <property type="match status" value="1"/>
</dbReference>
<protein>
    <submittedName>
        <fullName evidence="6">ABC transporter ATP-binding protein</fullName>
    </submittedName>
</protein>
<dbReference type="InterPro" id="IPR017871">
    <property type="entry name" value="ABC_transporter-like_CS"/>
</dbReference>
<dbReference type="RefSeq" id="WP_179919312.1">
    <property type="nucleotide sequence ID" value="NZ_CP058909.1"/>
</dbReference>
<dbReference type="PANTHER" id="PTHR24220">
    <property type="entry name" value="IMPORT ATP-BINDING PROTEIN"/>
    <property type="match status" value="1"/>
</dbReference>
<dbReference type="GO" id="GO:0022857">
    <property type="term" value="F:transmembrane transporter activity"/>
    <property type="evidence" value="ECO:0007669"/>
    <property type="project" value="TreeGrafter"/>
</dbReference>
<dbReference type="KEGG" id="hpel:HZS54_22405"/>
<dbReference type="AlphaFoldDB" id="A0A7D5PGQ1"/>
<dbReference type="PROSITE" id="PS00211">
    <property type="entry name" value="ABC_TRANSPORTER_1"/>
    <property type="match status" value="1"/>
</dbReference>
<keyword evidence="3 6" id="KW-0067">ATP-binding</keyword>
<sequence>MAVIETRGVVKRYRTGGETLEALKGIDFAVEPGEFVSIMGPSGSGKTTLLNLLGLLDDPSEGEVLLDGEDVTGLTDREQTAARKRTIGFVFQNFYLIPTLTAKENVEVPALFDHDPSVEERSVDLLERMGLGDRLDHKPDELSGGQKQRVAIARSLINEPRLLLADEPTGNLDRDTGRQILEEFVEITERDVAVIAVTHDELVNEYVDRTVELVDGLMGEEAPTDGGHGKPATGPGDAADPGPTAGATGSPEDGPAGGDRP</sequence>
<dbReference type="InterPro" id="IPR003593">
    <property type="entry name" value="AAA+_ATPase"/>
</dbReference>
<keyword evidence="7" id="KW-1185">Reference proteome</keyword>
<dbReference type="InterPro" id="IPR017911">
    <property type="entry name" value="MacB-like_ATP-bd"/>
</dbReference>
<feature type="compositionally biased region" description="Low complexity" evidence="4">
    <location>
        <begin position="231"/>
        <end position="249"/>
    </location>
</feature>
<dbReference type="GeneID" id="56085404"/>
<feature type="domain" description="ABC transporter" evidence="5">
    <location>
        <begin position="4"/>
        <end position="240"/>
    </location>
</feature>
<organism evidence="6 7">
    <name type="scientific">Halosimplex pelagicum</name>
    <dbReference type="NCBI Taxonomy" id="869886"/>
    <lineage>
        <taxon>Archaea</taxon>
        <taxon>Methanobacteriati</taxon>
        <taxon>Methanobacteriota</taxon>
        <taxon>Stenosarchaea group</taxon>
        <taxon>Halobacteria</taxon>
        <taxon>Halobacteriales</taxon>
        <taxon>Haloarculaceae</taxon>
        <taxon>Halosimplex</taxon>
    </lineage>
</organism>
<keyword evidence="2" id="KW-0547">Nucleotide-binding</keyword>
<dbReference type="PROSITE" id="PS50893">
    <property type="entry name" value="ABC_TRANSPORTER_2"/>
    <property type="match status" value="1"/>
</dbReference>
<evidence type="ECO:0000256" key="4">
    <source>
        <dbReference type="SAM" id="MobiDB-lite"/>
    </source>
</evidence>
<dbReference type="InterPro" id="IPR003439">
    <property type="entry name" value="ABC_transporter-like_ATP-bd"/>
</dbReference>
<dbReference type="SUPFAM" id="SSF52540">
    <property type="entry name" value="P-loop containing nucleoside triphosphate hydrolases"/>
    <property type="match status" value="1"/>
</dbReference>